<reference evidence="1 2" key="1">
    <citation type="journal article" date="2018" name="Genomics">
        <title>Molecular footprints of inshore aquatic adaptation in Indo-Pacific humpback dolphin (Sousa chinensis).</title>
        <authorList>
            <person name="Ming Y."/>
            <person name="Jian J."/>
            <person name="Yu F."/>
            <person name="Yu X."/>
            <person name="Wang J."/>
            <person name="Liu W."/>
        </authorList>
    </citation>
    <scope>NUCLEOTIDE SEQUENCE [LARGE SCALE GENOMIC DNA]</scope>
    <source>
        <strain evidence="1">MY-2018</strain>
        <tissue evidence="1">Skin</tissue>
    </source>
</reference>
<protein>
    <submittedName>
        <fullName evidence="1">Uncharacterized protein</fullName>
    </submittedName>
</protein>
<feature type="non-terminal residue" evidence="1">
    <location>
        <position position="1"/>
    </location>
</feature>
<feature type="non-terminal residue" evidence="1">
    <location>
        <position position="23"/>
    </location>
</feature>
<dbReference type="Proteomes" id="UP000295264">
    <property type="component" value="Unassembled WGS sequence"/>
</dbReference>
<evidence type="ECO:0000313" key="2">
    <source>
        <dbReference type="Proteomes" id="UP000295264"/>
    </source>
</evidence>
<proteinExistence type="predicted"/>
<organism evidence="1 2">
    <name type="scientific">Sousa chinensis</name>
    <name type="common">Indo-pacific humpbacked dolphin</name>
    <name type="synonym">Steno chinensis</name>
    <dbReference type="NCBI Taxonomy" id="103600"/>
    <lineage>
        <taxon>Eukaryota</taxon>
        <taxon>Metazoa</taxon>
        <taxon>Chordata</taxon>
        <taxon>Craniata</taxon>
        <taxon>Vertebrata</taxon>
        <taxon>Euteleostomi</taxon>
        <taxon>Mammalia</taxon>
        <taxon>Eutheria</taxon>
        <taxon>Laurasiatheria</taxon>
        <taxon>Artiodactyla</taxon>
        <taxon>Whippomorpha</taxon>
        <taxon>Cetacea</taxon>
        <taxon>Odontoceti</taxon>
        <taxon>Delphinidae</taxon>
        <taxon>Sousa</taxon>
    </lineage>
</organism>
<evidence type="ECO:0000313" key="1">
    <source>
        <dbReference type="EMBL" id="TEA41976.1"/>
    </source>
</evidence>
<comment type="caution">
    <text evidence="1">The sequence shown here is derived from an EMBL/GenBank/DDBJ whole genome shotgun (WGS) entry which is preliminary data.</text>
</comment>
<accession>A0A484H3D6</accession>
<sequence length="23" mass="2535">PDARLTVKKVLLAALKKTLKNIT</sequence>
<dbReference type="AlphaFoldDB" id="A0A484H3D6"/>
<name>A0A484H3D6_SOUCH</name>
<keyword evidence="2" id="KW-1185">Reference proteome</keyword>
<gene>
    <name evidence="1" type="ORF">DBR06_SOUSAS12610023</name>
</gene>
<dbReference type="EMBL" id="QWLN02000783">
    <property type="protein sequence ID" value="TEA41976.1"/>
    <property type="molecule type" value="Genomic_DNA"/>
</dbReference>